<name>K3WHM0_GLOUD</name>
<dbReference type="STRING" id="431595.K3WHM0"/>
<evidence type="ECO:0000313" key="9">
    <source>
        <dbReference type="EnsemblProtists" id="PYU1_T004462"/>
    </source>
</evidence>
<dbReference type="PANTHER" id="PTHR46723:SF1">
    <property type="entry name" value="LEUCINE-RICH REPEAT AND IQ DOMAIN-CONTAINING PROTEIN 3"/>
    <property type="match status" value="1"/>
</dbReference>
<dbReference type="Pfam" id="PF08429">
    <property type="entry name" value="PLU-1"/>
    <property type="match status" value="2"/>
</dbReference>
<feature type="region of interest" description="Disordered" evidence="6">
    <location>
        <begin position="1798"/>
        <end position="1873"/>
    </location>
</feature>
<keyword evidence="2 5" id="KW-0863">Zinc-finger</keyword>
<feature type="compositionally biased region" description="Low complexity" evidence="6">
    <location>
        <begin position="556"/>
        <end position="571"/>
    </location>
</feature>
<evidence type="ECO:0000256" key="2">
    <source>
        <dbReference type="ARBA" id="ARBA00022771"/>
    </source>
</evidence>
<keyword evidence="3" id="KW-0862">Zinc</keyword>
<dbReference type="PROSITE" id="PS51156">
    <property type="entry name" value="ELM2"/>
    <property type="match status" value="1"/>
</dbReference>
<dbReference type="InParanoid" id="K3WHM0"/>
<feature type="region of interest" description="Disordered" evidence="6">
    <location>
        <begin position="920"/>
        <end position="942"/>
    </location>
</feature>
<dbReference type="EMBL" id="GL376631">
    <property type="status" value="NOT_ANNOTATED_CDS"/>
    <property type="molecule type" value="Genomic_DNA"/>
</dbReference>
<dbReference type="VEuPathDB" id="FungiDB:PYU1_G004452"/>
<protein>
    <recommendedName>
        <fullName evidence="11">PHD-type domain-containing protein</fullName>
    </recommendedName>
</protein>
<reference evidence="9" key="3">
    <citation type="submission" date="2015-02" db="UniProtKB">
        <authorList>
            <consortium name="EnsemblProtists"/>
        </authorList>
    </citation>
    <scope>IDENTIFICATION</scope>
    <source>
        <strain evidence="9">DAOM BR144</strain>
    </source>
</reference>
<dbReference type="InterPro" id="IPR001965">
    <property type="entry name" value="Znf_PHD"/>
</dbReference>
<evidence type="ECO:0008006" key="11">
    <source>
        <dbReference type="Google" id="ProtNLM"/>
    </source>
</evidence>
<dbReference type="eggNOG" id="KOG1632">
    <property type="taxonomic scope" value="Eukaryota"/>
</dbReference>
<evidence type="ECO:0000256" key="5">
    <source>
        <dbReference type="PROSITE-ProRule" id="PRU00146"/>
    </source>
</evidence>
<feature type="region of interest" description="Disordered" evidence="6">
    <location>
        <begin position="1493"/>
        <end position="1512"/>
    </location>
</feature>
<evidence type="ECO:0000259" key="7">
    <source>
        <dbReference type="PROSITE" id="PS50016"/>
    </source>
</evidence>
<evidence type="ECO:0000256" key="1">
    <source>
        <dbReference type="ARBA" id="ARBA00022723"/>
    </source>
</evidence>
<dbReference type="PANTHER" id="PTHR46723">
    <property type="entry name" value="LEUCINE-RICH REPEAT AND IQ DOMAIN-CONTAINING PROTEIN 3"/>
    <property type="match status" value="1"/>
</dbReference>
<dbReference type="Proteomes" id="UP000019132">
    <property type="component" value="Unassembled WGS sequence"/>
</dbReference>
<feature type="domain" description="PHD-type" evidence="7">
    <location>
        <begin position="1250"/>
        <end position="1299"/>
    </location>
</feature>
<evidence type="ECO:0000259" key="8">
    <source>
        <dbReference type="PROSITE" id="PS51156"/>
    </source>
</evidence>
<proteinExistence type="predicted"/>
<dbReference type="OMA" id="LECADEW"/>
<dbReference type="EnsemblProtists" id="PYU1_T004462">
    <property type="protein sequence ID" value="PYU1_T004462"/>
    <property type="gene ID" value="PYU1_G004452"/>
</dbReference>
<feature type="region of interest" description="Disordered" evidence="6">
    <location>
        <begin position="18"/>
        <end position="39"/>
    </location>
</feature>
<reference evidence="10" key="1">
    <citation type="journal article" date="2010" name="Genome Biol.">
        <title>Genome sequence of the necrotrophic plant pathogen Pythium ultimum reveals original pathogenicity mechanisms and effector repertoire.</title>
        <authorList>
            <person name="Levesque C.A."/>
            <person name="Brouwer H."/>
            <person name="Cano L."/>
            <person name="Hamilton J.P."/>
            <person name="Holt C."/>
            <person name="Huitema E."/>
            <person name="Raffaele S."/>
            <person name="Robideau G.P."/>
            <person name="Thines M."/>
            <person name="Win J."/>
            <person name="Zerillo M.M."/>
            <person name="Beakes G.W."/>
            <person name="Boore J.L."/>
            <person name="Busam D."/>
            <person name="Dumas B."/>
            <person name="Ferriera S."/>
            <person name="Fuerstenberg S.I."/>
            <person name="Gachon C.M."/>
            <person name="Gaulin E."/>
            <person name="Govers F."/>
            <person name="Grenville-Briggs L."/>
            <person name="Horner N."/>
            <person name="Hostetler J."/>
            <person name="Jiang R.H."/>
            <person name="Johnson J."/>
            <person name="Krajaejun T."/>
            <person name="Lin H."/>
            <person name="Meijer H.J."/>
            <person name="Moore B."/>
            <person name="Morris P."/>
            <person name="Phuntmart V."/>
            <person name="Puiu D."/>
            <person name="Shetty J."/>
            <person name="Stajich J.E."/>
            <person name="Tripathy S."/>
            <person name="Wawra S."/>
            <person name="van West P."/>
            <person name="Whitty B.R."/>
            <person name="Coutinho P.M."/>
            <person name="Henrissat B."/>
            <person name="Martin F."/>
            <person name="Thomas P.D."/>
            <person name="Tyler B.M."/>
            <person name="De Vries R.P."/>
            <person name="Kamoun S."/>
            <person name="Yandell M."/>
            <person name="Tisserat N."/>
            <person name="Buell C.R."/>
        </authorList>
    </citation>
    <scope>NUCLEOTIDE SEQUENCE</scope>
    <source>
        <strain evidence="10">DAOM:BR144</strain>
    </source>
</reference>
<dbReference type="InterPro" id="IPR013083">
    <property type="entry name" value="Znf_RING/FYVE/PHD"/>
</dbReference>
<dbReference type="Gene3D" id="3.30.40.10">
    <property type="entry name" value="Zinc/RING finger domain, C3HC4 (zinc finger)"/>
    <property type="match status" value="1"/>
</dbReference>
<reference evidence="10" key="2">
    <citation type="submission" date="2010-04" db="EMBL/GenBank/DDBJ databases">
        <authorList>
            <person name="Buell R."/>
            <person name="Hamilton J."/>
            <person name="Hostetler J."/>
        </authorList>
    </citation>
    <scope>NUCLEOTIDE SEQUENCE [LARGE SCALE GENOMIC DNA]</scope>
    <source>
        <strain evidence="10">DAOM:BR144</strain>
    </source>
</reference>
<dbReference type="CDD" id="cd15560">
    <property type="entry name" value="PHD2_3_BPTF"/>
    <property type="match status" value="1"/>
</dbReference>
<evidence type="ECO:0000313" key="10">
    <source>
        <dbReference type="Proteomes" id="UP000019132"/>
    </source>
</evidence>
<dbReference type="SMART" id="SM01189">
    <property type="entry name" value="ELM2"/>
    <property type="match status" value="1"/>
</dbReference>
<evidence type="ECO:0000256" key="6">
    <source>
        <dbReference type="SAM" id="MobiDB-lite"/>
    </source>
</evidence>
<feature type="domain" description="ELM2" evidence="8">
    <location>
        <begin position="43"/>
        <end position="138"/>
    </location>
</feature>
<keyword evidence="1" id="KW-0479">Metal-binding</keyword>
<evidence type="ECO:0000256" key="3">
    <source>
        <dbReference type="ARBA" id="ARBA00022833"/>
    </source>
</evidence>
<dbReference type="InterPro" id="IPR052859">
    <property type="entry name" value="LRR-IQ_domain_protein"/>
</dbReference>
<feature type="region of interest" description="Disordered" evidence="6">
    <location>
        <begin position="1375"/>
        <end position="1421"/>
    </location>
</feature>
<feature type="region of interest" description="Disordered" evidence="6">
    <location>
        <begin position="556"/>
        <end position="579"/>
    </location>
</feature>
<dbReference type="Pfam" id="PF00628">
    <property type="entry name" value="PHD"/>
    <property type="match status" value="1"/>
</dbReference>
<dbReference type="PROSITE" id="PS01359">
    <property type="entry name" value="ZF_PHD_1"/>
    <property type="match status" value="1"/>
</dbReference>
<dbReference type="InterPro" id="IPR013637">
    <property type="entry name" value="Lys_sp_deMease-like_dom"/>
</dbReference>
<dbReference type="InterPro" id="IPR019786">
    <property type="entry name" value="Zinc_finger_PHD-type_CS"/>
</dbReference>
<evidence type="ECO:0000256" key="4">
    <source>
        <dbReference type="ARBA" id="ARBA00023242"/>
    </source>
</evidence>
<dbReference type="InterPro" id="IPR011011">
    <property type="entry name" value="Znf_FYVE_PHD"/>
</dbReference>
<dbReference type="PROSITE" id="PS50016">
    <property type="entry name" value="ZF_PHD_2"/>
    <property type="match status" value="1"/>
</dbReference>
<dbReference type="SMART" id="SM00249">
    <property type="entry name" value="PHD"/>
    <property type="match status" value="1"/>
</dbReference>
<dbReference type="SUPFAM" id="SSF57903">
    <property type="entry name" value="FYVE/PHD zinc finger"/>
    <property type="match status" value="1"/>
</dbReference>
<sequence length="1873" mass="208646">MVLLQDEQHTAIFERIIRTPPPNRSGSADAPGGTPNGTQFVPIRSRVGKRFQAVIPDMLDDDVRAVKKRAIQIPKPQFHPDRVLELGTELDKYLKLARTLRDGATFDTEEQVHTIALQYLHRFNYNLTDAACSLYARHSIEVPKTSVATPDVGNARNPSSAEEVSTWLTEFYRCMRLPTVHLDEFNWMEALYEKAQSNPDITTLTEAAVLGRLVARIASWEEKSIAIAAEKVDRADVLALLHEADDLNFVVPRKEILSSRIRKFDVAFAHLKDAIDRGNRRNQPKVELDELETLYMAATDPKISFLEEEQYKAIVHEAKELKATISRMLSEEKVSLPAMRDITAKIELVPVNFEKEVDLFQKKMLSAQNWLAKARKCIPKRRATRRGGSVEPKKLDLDAIRALVDDAPCDDSVEMFEMQDLLECADEWAEKVKNAIEGGAEVSLEELKELCEEGNEMPVEMDEQKFLEAEIAAREWCAKATTMLAARKSLKDLERIAEDAKTIRVKLHPKKQLRWKPQVERDIHSAIDQARRWVNEVRDVVGDYSFEKVFSSSASSIEQPSSSSSRSADASHQIQEKAKKPLDSVGKLLEKANRLVVNVSSYIDTLKELQTNGSALREEVKTLLERIGRLPAKDNFDTTSSATVMIESNASVAATTPSDHDATGVASTPTQVSETYDIGDFSYASAMLDRVYVLPFFFDEGAALEKVILSEKDWAQRVKDALPPRQSRKKRQAKNQITLADLEKLLVESKDLHFRFPDEMKTLTKELEELGIWQIKARQAVEAPVSDQIAQLMPKLRDYDLLVYQKLQAAKQKAMETTSVAGDDTETVDSNKTVVKHECNGVSNGDFKTNGMEAIESHDNGAAASLPANGDLLVTKSECVSEVKVNLSNGGSMPERAIAEVVVPLNADAIMSHIRLESGCMQKQKKSDEESEGVTNAKNADEQDKMSLLEPVLAMAETSLDDINSLEFRDEKIKSLREIEVLGVDSESISFTDDAVKVLESWRDQLAQVLDEGDLLSAIVPEQKSLTTIVDLLTWLQSARSLFYDEMLPLGELVTRGKELQEELESIRFQSEMSATTVEVLDLMLWPIPYLEAQYTIVQSWSEHVSRCIKDKHVRVTTIQKLLDEGSNLLMEPDAFKPIHDEVKKAKAWLTKLKKRIKSLMTKRVGRFSIGVARSLVEECEDLAIDMPTFDLLKEHVETASDWETRVLESGIESGHARIANLVSLLNEYECARLLIDLDMHREVLKSATERYCICRQPFDGLMIGCDFCDDWFHDNCIGMSKEKAEKVENYTCPSCTILQDLSTAMQEVVGEQKTLWDQSEYMKNYEKQHGVLVRKLKREEKAIERSETLLLSCSNQMSHLRTRIDDIERNRTQDTLFSPPKQQTASTQALPAEAPSNPPVAHQESERKTETHTISAPSDDADKVVRNVLNQAPNPGALPPGITGAFASLQSVGFSHLYPNILLPPPSSTRYSNLAPHPHHTSISMLSLSHPDPSAKPVMGDASSTNSSVSKPHVVKNGSANMERLSALVAAAGGDMDQQLATMKSEYAELMVQAHDTNESLRLSKERLEATQTGLRKLKLTHDARERGLPIAQAWVRKAVVALNATSTVLRRAQIQTGKFVPEAYESLLSEITTENEELQLDQLFPKVAKYMRLLRLVGWSLVVVSLLQERPSREFLATAIAYAAEHRLWESKTVSPVKGVLGRMDAWISKVHKSMVAKQQPGNKTQKLTRWKVFLNEYSKLPLTCTLVESLEVYINAAESEKLPSASSESALDAAENAAIAAFTAAATALSTSNNVAASSTSAAQPRPPRKRKPYTRKEKPAGGATAGRSNAKKSKTSASVDEDAQTNGVGTPPSALSIPGETRATLALEP</sequence>
<accession>K3WHM0</accession>
<keyword evidence="10" id="KW-1185">Reference proteome</keyword>
<dbReference type="GO" id="GO:0008270">
    <property type="term" value="F:zinc ion binding"/>
    <property type="evidence" value="ECO:0007669"/>
    <property type="project" value="UniProtKB-KW"/>
</dbReference>
<dbReference type="HOGENOM" id="CLU_000446_0_0_1"/>
<feature type="compositionally biased region" description="Polar residues" evidence="6">
    <location>
        <begin position="1375"/>
        <end position="1390"/>
    </location>
</feature>
<dbReference type="InterPro" id="IPR019787">
    <property type="entry name" value="Znf_PHD-finger"/>
</dbReference>
<dbReference type="InterPro" id="IPR000949">
    <property type="entry name" value="ELM2_dom"/>
</dbReference>
<organism evidence="9 10">
    <name type="scientific">Globisporangium ultimum (strain ATCC 200006 / CBS 805.95 / DAOM BR144)</name>
    <name type="common">Pythium ultimum</name>
    <dbReference type="NCBI Taxonomy" id="431595"/>
    <lineage>
        <taxon>Eukaryota</taxon>
        <taxon>Sar</taxon>
        <taxon>Stramenopiles</taxon>
        <taxon>Oomycota</taxon>
        <taxon>Peronosporomycetes</taxon>
        <taxon>Pythiales</taxon>
        <taxon>Pythiaceae</taxon>
        <taxon>Globisporangium</taxon>
    </lineage>
</organism>
<keyword evidence="4" id="KW-0539">Nucleus</keyword>